<evidence type="ECO:0000259" key="1">
    <source>
        <dbReference type="Pfam" id="PF24390"/>
    </source>
</evidence>
<dbReference type="EMBL" id="QNRM01000005">
    <property type="protein sequence ID" value="RBP18980.1"/>
    <property type="molecule type" value="Genomic_DNA"/>
</dbReference>
<evidence type="ECO:0000313" key="3">
    <source>
        <dbReference type="Proteomes" id="UP000252124"/>
    </source>
</evidence>
<gene>
    <name evidence="2" type="ORF">DFP87_10557</name>
</gene>
<reference evidence="2 3" key="1">
    <citation type="submission" date="2018-06" db="EMBL/GenBank/DDBJ databases">
        <title>Genomic Encyclopedia of Type Strains, Phase III (KMG-III): the genomes of soil and plant-associated and newly described type strains.</title>
        <authorList>
            <person name="Whitman W."/>
        </authorList>
    </citation>
    <scope>NUCLEOTIDE SEQUENCE [LARGE SCALE GENOMIC DNA]</scope>
    <source>
        <strain evidence="2 3">CECT 7342</strain>
    </source>
</reference>
<protein>
    <recommendedName>
        <fullName evidence="1">PRTase-CE domain-containing protein</fullName>
    </recommendedName>
</protein>
<organism evidence="2 3">
    <name type="scientific">Achromobacter marplatensis</name>
    <dbReference type="NCBI Taxonomy" id="470868"/>
    <lineage>
        <taxon>Bacteria</taxon>
        <taxon>Pseudomonadati</taxon>
        <taxon>Pseudomonadota</taxon>
        <taxon>Betaproteobacteria</taxon>
        <taxon>Burkholderiales</taxon>
        <taxon>Alcaligenaceae</taxon>
        <taxon>Achromobacter</taxon>
    </lineage>
</organism>
<dbReference type="GeneID" id="99733254"/>
<sequence>MSQIPQYGGFDLLGVERAVHALSRSNVRNPLSVERIKVWVKQFSGDEEKTLAWLILRNLIFRTNEQLQSSMRQALKQAALHFLDEIGERGKVAWTDALRGAAGLDFYCGPPSLVQYGMGQPGKSGDLIARAVNQRYGIKKQFPSGVNVLSDKERFIVVDDGTYTGTQLATFLRSWDVNYSSGRVAIAVGIAHQDACTYLHDEFPQVKLFRGELLTPETCFTALSKKWIESGQWQYEKTPLQVYAEIHKRAQPFDEGDGGNGYGDIGALVAFSHGVPDDSIQLLWGVSAAWKPLIER</sequence>
<dbReference type="InterPro" id="IPR056920">
    <property type="entry name" value="PRTase-CE"/>
</dbReference>
<evidence type="ECO:0000313" key="2">
    <source>
        <dbReference type="EMBL" id="RBP18980.1"/>
    </source>
</evidence>
<name>A0ABX9G9I1_9BURK</name>
<dbReference type="Pfam" id="PF24390">
    <property type="entry name" value="PRTase-CE"/>
    <property type="match status" value="1"/>
</dbReference>
<accession>A0ABX9G9I1</accession>
<proteinExistence type="predicted"/>
<dbReference type="Proteomes" id="UP000252124">
    <property type="component" value="Unassembled WGS sequence"/>
</dbReference>
<dbReference type="RefSeq" id="WP_143219561.1">
    <property type="nucleotide sequence ID" value="NZ_CADIJU010000017.1"/>
</dbReference>
<keyword evidence="3" id="KW-1185">Reference proteome</keyword>
<comment type="caution">
    <text evidence="2">The sequence shown here is derived from an EMBL/GenBank/DDBJ whole genome shotgun (WGS) entry which is preliminary data.</text>
</comment>
<feature type="domain" description="PRTase-CE" evidence="1">
    <location>
        <begin position="37"/>
        <end position="296"/>
    </location>
</feature>